<dbReference type="AlphaFoldDB" id="A0A816DTY5"/>
<dbReference type="InterPro" id="IPR032675">
    <property type="entry name" value="LRR_dom_sf"/>
</dbReference>
<feature type="domain" description="F-box" evidence="1">
    <location>
        <begin position="1"/>
        <end position="52"/>
    </location>
</feature>
<dbReference type="EMBL" id="CAJNOM010002832">
    <property type="protein sequence ID" value="CAF1638203.1"/>
    <property type="molecule type" value="Genomic_DNA"/>
</dbReference>
<evidence type="ECO:0000313" key="4">
    <source>
        <dbReference type="Proteomes" id="UP000663832"/>
    </source>
</evidence>
<keyword evidence="4" id="KW-1185">Reference proteome</keyword>
<evidence type="ECO:0000313" key="2">
    <source>
        <dbReference type="EMBL" id="CAF1017013.1"/>
    </source>
</evidence>
<protein>
    <recommendedName>
        <fullName evidence="1">F-box domain-containing protein</fullName>
    </recommendedName>
</protein>
<evidence type="ECO:0000259" key="1">
    <source>
        <dbReference type="PROSITE" id="PS50181"/>
    </source>
</evidence>
<comment type="caution">
    <text evidence="3">The sequence shown here is derived from an EMBL/GenBank/DDBJ whole genome shotgun (WGS) entry which is preliminary data.</text>
</comment>
<proteinExistence type="predicted"/>
<accession>A0A816DTY5</accession>
<name>A0A816DTY5_9BILA</name>
<dbReference type="EMBL" id="CAJNOI010000079">
    <property type="protein sequence ID" value="CAF1017013.1"/>
    <property type="molecule type" value="Genomic_DNA"/>
</dbReference>
<organism evidence="3 4">
    <name type="scientific">Adineta steineri</name>
    <dbReference type="NCBI Taxonomy" id="433720"/>
    <lineage>
        <taxon>Eukaryota</taxon>
        <taxon>Metazoa</taxon>
        <taxon>Spiralia</taxon>
        <taxon>Gnathifera</taxon>
        <taxon>Rotifera</taxon>
        <taxon>Eurotatoria</taxon>
        <taxon>Bdelloidea</taxon>
        <taxon>Adinetida</taxon>
        <taxon>Adinetidae</taxon>
        <taxon>Adineta</taxon>
    </lineage>
</organism>
<dbReference type="Proteomes" id="UP000663832">
    <property type="component" value="Unassembled WGS sequence"/>
</dbReference>
<dbReference type="InterPro" id="IPR001810">
    <property type="entry name" value="F-box_dom"/>
</dbReference>
<reference evidence="3" key="1">
    <citation type="submission" date="2021-02" db="EMBL/GenBank/DDBJ databases">
        <authorList>
            <person name="Nowell W R."/>
        </authorList>
    </citation>
    <scope>NUCLEOTIDE SEQUENCE</scope>
</reference>
<dbReference type="Gene3D" id="3.80.10.10">
    <property type="entry name" value="Ribonuclease Inhibitor"/>
    <property type="match status" value="1"/>
</dbReference>
<dbReference type="OrthoDB" id="9997936at2759"/>
<dbReference type="Proteomes" id="UP000663877">
    <property type="component" value="Unassembled WGS sequence"/>
</dbReference>
<dbReference type="PROSITE" id="PS50181">
    <property type="entry name" value="FBOX"/>
    <property type="match status" value="1"/>
</dbReference>
<sequence>MIFEELPNEIVYEIFDYLSAVDLLLCFFNLNSHFNKLLYQQLNKSHFDFRRISKVNFDYICEKYISSLVDQITSIHLSNEDNTPSQIKLFLAHDNFKLRQFTNLKSISLSYVQSKQLLDQTMIECSYLPCLTHFCLDSDGIEMDESDAEYFVYCLSELSTLIYCYLDISWEFEVDFKNFSPNESYISTSLKHLTLGTVECSLGLLNRLLQYMPNLQSLEMDYRDNYEAYELLIPNLSLNRLEVRLYDTVSNLNNMLKTMPNLHYLTCILLDDYINGNQWEEMIRKSLSKLKTINIQMKYEPPNNENKEVQLNEIVESFRTEFWINEYQRFIRCNWYITDKQHEPSYSYVNIFTLPYIFHYFDGSHECVLTKSTYPYDNEHLTCNQIDRLHYRSSYFTDSILSRVRINNIRSLTLSFPINEQFLSVVSNLDQLNSLDVYIDERKNLDNIQSELQFLLDRTPFLYSLSFCPWSSANSHITFKEIRCASVRQLDIRGDPSYSSWYVSPSVCEKQCVQLFHSPLAIQCETLIIKVTTRQIILDLVNNMPNLKALNVMCGDDVGSYVDGAELLENELFNWLYRQLPSTSIMSRDTTKNRIIRIWIR</sequence>
<evidence type="ECO:0000313" key="3">
    <source>
        <dbReference type="EMBL" id="CAF1638203.1"/>
    </source>
</evidence>
<gene>
    <name evidence="2" type="ORF">BJG266_LOCUS16786</name>
    <name evidence="3" type="ORF">QVE165_LOCUS58865</name>
</gene>